<dbReference type="AlphaFoldDB" id="A0A1Y2I1V5"/>
<feature type="compositionally biased region" description="Gly residues" evidence="1">
    <location>
        <begin position="356"/>
        <end position="371"/>
    </location>
</feature>
<evidence type="ECO:0000313" key="3">
    <source>
        <dbReference type="EMBL" id="ORZ40846.1"/>
    </source>
</evidence>
<dbReference type="Proteomes" id="UP000193411">
    <property type="component" value="Unassembled WGS sequence"/>
</dbReference>
<dbReference type="Pfam" id="PF12706">
    <property type="entry name" value="Lactamase_B_2"/>
    <property type="match status" value="1"/>
</dbReference>
<dbReference type="SUPFAM" id="SSF56281">
    <property type="entry name" value="Metallo-hydrolase/oxidoreductase"/>
    <property type="match status" value="1"/>
</dbReference>
<evidence type="ECO:0000256" key="1">
    <source>
        <dbReference type="SAM" id="MobiDB-lite"/>
    </source>
</evidence>
<dbReference type="Gene3D" id="3.60.15.10">
    <property type="entry name" value="Ribonuclease Z/Hydroxyacylglutathione hydrolase-like"/>
    <property type="match status" value="1"/>
</dbReference>
<evidence type="ECO:0000313" key="4">
    <source>
        <dbReference type="Proteomes" id="UP000193411"/>
    </source>
</evidence>
<sequence length="371" mass="40871">MNNELYCTGARARWSFVIGTTEDEDARRTPFSLKLEPTWTMNAAIANTMSQQHQESDRLVVKELIFLGTGTSGCMPYVRCLVLPTGCSVCPTTIGNPRSRNRRRNTSLLVRIARISESDPSKYANIIIDVGKTFYDGSVEWFPEFGIQKIDAVILTHPHADAILGIDDLRAWSTGSVFFKGPIPVHLHTDTMATVTQMFPYCVDTSSATGGGLVPQLQFTVFDDSTESIDVCGMSFVPLKVEHGEFGDGSPFYCFGYRFDDIVYVSDCNSILASTAPKMRNCKLMIMDALRPAPHKSHFGFQQSMDTILEYQPVAGLMVGFAHDLSHDELDDMAETYRSSGEWNGAERGHGRREYGVGGQARSGAGAGARV</sequence>
<dbReference type="STRING" id="765915.A0A1Y2I1V5"/>
<protein>
    <submittedName>
        <fullName evidence="3">Beta-lactamase-like protein</fullName>
    </submittedName>
</protein>
<name>A0A1Y2I1V5_9FUNG</name>
<gene>
    <name evidence="3" type="ORF">BCR44DRAFT_1457379</name>
</gene>
<organism evidence="3 4">
    <name type="scientific">Catenaria anguillulae PL171</name>
    <dbReference type="NCBI Taxonomy" id="765915"/>
    <lineage>
        <taxon>Eukaryota</taxon>
        <taxon>Fungi</taxon>
        <taxon>Fungi incertae sedis</taxon>
        <taxon>Blastocladiomycota</taxon>
        <taxon>Blastocladiomycetes</taxon>
        <taxon>Blastocladiales</taxon>
        <taxon>Catenariaceae</taxon>
        <taxon>Catenaria</taxon>
    </lineage>
</organism>
<accession>A0A1Y2I1V5</accession>
<comment type="caution">
    <text evidence="3">The sequence shown here is derived from an EMBL/GenBank/DDBJ whole genome shotgun (WGS) entry which is preliminary data.</text>
</comment>
<feature type="domain" description="Metallo-beta-lactamase" evidence="2">
    <location>
        <begin position="145"/>
        <end position="313"/>
    </location>
</feature>
<proteinExistence type="predicted"/>
<feature type="region of interest" description="Disordered" evidence="1">
    <location>
        <begin position="341"/>
        <end position="371"/>
    </location>
</feature>
<dbReference type="CDD" id="cd16279">
    <property type="entry name" value="metallo-hydrolase-like_MBL-fold"/>
    <property type="match status" value="1"/>
</dbReference>
<dbReference type="InterPro" id="IPR036866">
    <property type="entry name" value="RibonucZ/Hydroxyglut_hydro"/>
</dbReference>
<dbReference type="PANTHER" id="PTHR42663">
    <property type="entry name" value="HYDROLASE C777.06C-RELATED-RELATED"/>
    <property type="match status" value="1"/>
</dbReference>
<dbReference type="OrthoDB" id="341300at2759"/>
<feature type="compositionally biased region" description="Basic and acidic residues" evidence="1">
    <location>
        <begin position="345"/>
        <end position="355"/>
    </location>
</feature>
<dbReference type="PANTHER" id="PTHR42663:SF6">
    <property type="entry name" value="HYDROLASE C777.06C-RELATED"/>
    <property type="match status" value="1"/>
</dbReference>
<evidence type="ECO:0000259" key="2">
    <source>
        <dbReference type="Pfam" id="PF12706"/>
    </source>
</evidence>
<keyword evidence="4" id="KW-1185">Reference proteome</keyword>
<dbReference type="EMBL" id="MCFL01000002">
    <property type="protein sequence ID" value="ORZ40846.1"/>
    <property type="molecule type" value="Genomic_DNA"/>
</dbReference>
<reference evidence="3 4" key="1">
    <citation type="submission" date="2016-07" db="EMBL/GenBank/DDBJ databases">
        <title>Pervasive Adenine N6-methylation of Active Genes in Fungi.</title>
        <authorList>
            <consortium name="DOE Joint Genome Institute"/>
            <person name="Mondo S.J."/>
            <person name="Dannebaum R.O."/>
            <person name="Kuo R.C."/>
            <person name="Labutti K."/>
            <person name="Haridas S."/>
            <person name="Kuo A."/>
            <person name="Salamov A."/>
            <person name="Ahrendt S.R."/>
            <person name="Lipzen A."/>
            <person name="Sullivan W."/>
            <person name="Andreopoulos W.B."/>
            <person name="Clum A."/>
            <person name="Lindquist E."/>
            <person name="Daum C."/>
            <person name="Ramamoorthy G.K."/>
            <person name="Gryganskyi A."/>
            <person name="Culley D."/>
            <person name="Magnuson J.K."/>
            <person name="James T.Y."/>
            <person name="O'Malley M.A."/>
            <person name="Stajich J.E."/>
            <person name="Spatafora J.W."/>
            <person name="Visel A."/>
            <person name="Grigoriev I.V."/>
        </authorList>
    </citation>
    <scope>NUCLEOTIDE SEQUENCE [LARGE SCALE GENOMIC DNA]</scope>
    <source>
        <strain evidence="3 4">PL171</strain>
    </source>
</reference>
<dbReference type="InterPro" id="IPR001279">
    <property type="entry name" value="Metallo-B-lactamas"/>
</dbReference>